<dbReference type="SUPFAM" id="SSF48403">
    <property type="entry name" value="Ankyrin repeat"/>
    <property type="match status" value="2"/>
</dbReference>
<keyword evidence="4" id="KW-0812">Transmembrane</keyword>
<accession>A0ABN8RGE0</accession>
<gene>
    <name evidence="5" type="ORF">PLOB_00020356</name>
</gene>
<keyword evidence="4" id="KW-1133">Transmembrane helix</keyword>
<dbReference type="PRINTS" id="PR01415">
    <property type="entry name" value="ANKYRIN"/>
</dbReference>
<dbReference type="Pfam" id="PF12796">
    <property type="entry name" value="Ank_2"/>
    <property type="match status" value="4"/>
</dbReference>
<feature type="repeat" description="ANK" evidence="3">
    <location>
        <begin position="36"/>
        <end position="68"/>
    </location>
</feature>
<keyword evidence="2 3" id="KW-0040">ANK repeat</keyword>
<feature type="transmembrane region" description="Helical" evidence="4">
    <location>
        <begin position="563"/>
        <end position="585"/>
    </location>
</feature>
<dbReference type="Proteomes" id="UP001159405">
    <property type="component" value="Unassembled WGS sequence"/>
</dbReference>
<evidence type="ECO:0000256" key="4">
    <source>
        <dbReference type="SAM" id="Phobius"/>
    </source>
</evidence>
<dbReference type="PROSITE" id="PS50297">
    <property type="entry name" value="ANK_REP_REGION"/>
    <property type="match status" value="9"/>
</dbReference>
<sequence length="617" mass="67763">GCIPLFVAASSGNVEILSCLLDNGADMNAITNTKGYTVTPLIVAVQSGNLECVKVLLKFGADIEGRGDFNYVSKAYPFHSVSFGGCTPLFVAAVNEDVEILRCLTKNGADINAVTNFKGYTPLMMATRYNHLAAVTFLSAQGADANLQDKKGYTALHYFSKFGNICHFRVVSCLINNGADVNAQRADDNLTPLMLACKCQNVETISYLLQNGAKVGLQDKYGQTCLQYAVKRGVDGTAFEILSSLIKIGADVNARKEHDQTLLMQATLRGDLKLVTLLIEHGAKVDLQDRNGDTALHYAQHARHNADEIICALFTAGESNLCNRSALTPLPRAYSNNGHVGKHEHEYLMKLVLIVSKLNCGEDGKVSRVSHLFLKTVCNLNPRDIHGNTLLHKCVIDHYTDAMKLLLKAGVNINSINSNGDTPLHLAVIRKDSVHFLPHILEVLFNGGAHIDFVNNDGKTPMDMAETDEARMMLSERRKLDLKCISARAVKKLGIPYMGVVPKTLEKYISLTLLSKLQAMAAKFYICMLLVVLVSSAGHYRFAVMVTVTIVQRKIVTPASTRMLAYTQVALTAPLDMCVAAVFLVKAMKMFSVLRLYRSAEESLLQKKTRVRDMKDI</sequence>
<feature type="non-terminal residue" evidence="5">
    <location>
        <position position="617"/>
    </location>
</feature>
<feature type="repeat" description="ANK" evidence="3">
    <location>
        <begin position="118"/>
        <end position="150"/>
    </location>
</feature>
<evidence type="ECO:0008006" key="7">
    <source>
        <dbReference type="Google" id="ProtNLM"/>
    </source>
</evidence>
<feature type="repeat" description="ANK" evidence="3">
    <location>
        <begin position="386"/>
        <end position="418"/>
    </location>
</feature>
<feature type="repeat" description="ANK" evidence="3">
    <location>
        <begin position="419"/>
        <end position="456"/>
    </location>
</feature>
<organism evidence="5 6">
    <name type="scientific">Porites lobata</name>
    <dbReference type="NCBI Taxonomy" id="104759"/>
    <lineage>
        <taxon>Eukaryota</taxon>
        <taxon>Metazoa</taxon>
        <taxon>Cnidaria</taxon>
        <taxon>Anthozoa</taxon>
        <taxon>Hexacorallia</taxon>
        <taxon>Scleractinia</taxon>
        <taxon>Fungiina</taxon>
        <taxon>Poritidae</taxon>
        <taxon>Porites</taxon>
    </lineage>
</organism>
<dbReference type="PROSITE" id="PS50088">
    <property type="entry name" value="ANK_REPEAT"/>
    <property type="match status" value="10"/>
</dbReference>
<evidence type="ECO:0000313" key="5">
    <source>
        <dbReference type="EMBL" id="CAH3178480.1"/>
    </source>
</evidence>
<feature type="repeat" description="ANK" evidence="3">
    <location>
        <begin position="258"/>
        <end position="290"/>
    </location>
</feature>
<evidence type="ECO:0000256" key="1">
    <source>
        <dbReference type="ARBA" id="ARBA00022737"/>
    </source>
</evidence>
<feature type="repeat" description="ANK" evidence="3">
    <location>
        <begin position="1"/>
        <end position="32"/>
    </location>
</feature>
<dbReference type="PANTHER" id="PTHR24189">
    <property type="entry name" value="MYOTROPHIN"/>
    <property type="match status" value="1"/>
</dbReference>
<evidence type="ECO:0000256" key="2">
    <source>
        <dbReference type="ARBA" id="ARBA00023043"/>
    </source>
</evidence>
<dbReference type="InterPro" id="IPR002110">
    <property type="entry name" value="Ankyrin_rpt"/>
</dbReference>
<evidence type="ECO:0000313" key="6">
    <source>
        <dbReference type="Proteomes" id="UP001159405"/>
    </source>
</evidence>
<feature type="repeat" description="ANK" evidence="3">
    <location>
        <begin position="221"/>
        <end position="257"/>
    </location>
</feature>
<evidence type="ECO:0000256" key="3">
    <source>
        <dbReference type="PROSITE-ProRule" id="PRU00023"/>
    </source>
</evidence>
<feature type="transmembrane region" description="Helical" evidence="4">
    <location>
        <begin position="524"/>
        <end position="543"/>
    </location>
</feature>
<dbReference type="Gene3D" id="1.25.40.20">
    <property type="entry name" value="Ankyrin repeat-containing domain"/>
    <property type="match status" value="5"/>
</dbReference>
<keyword evidence="6" id="KW-1185">Reference proteome</keyword>
<dbReference type="SMART" id="SM00248">
    <property type="entry name" value="ANK"/>
    <property type="match status" value="11"/>
</dbReference>
<dbReference type="InterPro" id="IPR036770">
    <property type="entry name" value="Ankyrin_rpt-contain_sf"/>
</dbReference>
<feature type="repeat" description="ANK" evidence="3">
    <location>
        <begin position="188"/>
        <end position="220"/>
    </location>
</feature>
<feature type="repeat" description="ANK" evidence="3">
    <location>
        <begin position="151"/>
        <end position="186"/>
    </location>
</feature>
<dbReference type="Pfam" id="PF00023">
    <property type="entry name" value="Ank"/>
    <property type="match status" value="1"/>
</dbReference>
<dbReference type="EMBL" id="CALNXK010000240">
    <property type="protein sequence ID" value="CAH3178480.1"/>
    <property type="molecule type" value="Genomic_DNA"/>
</dbReference>
<reference evidence="5 6" key="1">
    <citation type="submission" date="2022-05" db="EMBL/GenBank/DDBJ databases">
        <authorList>
            <consortium name="Genoscope - CEA"/>
            <person name="William W."/>
        </authorList>
    </citation>
    <scope>NUCLEOTIDE SEQUENCE [LARGE SCALE GENOMIC DNA]</scope>
</reference>
<keyword evidence="1" id="KW-0677">Repeat</keyword>
<feature type="repeat" description="ANK" evidence="3">
    <location>
        <begin position="84"/>
        <end position="116"/>
    </location>
</feature>
<keyword evidence="4" id="KW-0472">Membrane</keyword>
<name>A0ABN8RGE0_9CNID</name>
<feature type="non-terminal residue" evidence="5">
    <location>
        <position position="1"/>
    </location>
</feature>
<dbReference type="InterPro" id="IPR050745">
    <property type="entry name" value="Multifunctional_regulatory"/>
</dbReference>
<protein>
    <recommendedName>
        <fullName evidence="7">Ankyrin repeat domain 52</fullName>
    </recommendedName>
</protein>
<proteinExistence type="predicted"/>
<comment type="caution">
    <text evidence="5">The sequence shown here is derived from an EMBL/GenBank/DDBJ whole genome shotgun (WGS) entry which is preliminary data.</text>
</comment>